<dbReference type="Gene3D" id="2.40.128.150">
    <property type="entry name" value="Cysteine proteinases"/>
    <property type="match status" value="1"/>
</dbReference>
<dbReference type="Pfam" id="PF00797">
    <property type="entry name" value="Acetyltransf_2"/>
    <property type="match status" value="1"/>
</dbReference>
<evidence type="ECO:0000313" key="4">
    <source>
        <dbReference type="Proteomes" id="UP001432014"/>
    </source>
</evidence>
<accession>A0ABZ1WFW6</accession>
<name>A0ABZ1WFW6_9ACTN</name>
<protein>
    <submittedName>
        <fullName evidence="3">Arylamine N-acetyltransferase</fullName>
    </submittedName>
</protein>
<sequence>MDESQVEAYLARIGAVRPERADVEALRVLQRAHLGAVPFENLSIHLGEPVKLTEEALLAKVVDRRRGGFCYELNGAFAALLTALGYRVTLLGARVFFAERLGPPMDHLALRVDLDEPWLVDVGFGRFSHAPLRLDERGDQQDTAGVFRLSEHGEDLDVLQDGSLQYRLEPRGYALADFGPTCWWQTTSPESPFTKGLTCSLPTGDGRVTLSGTRLIRTAGEERTETDLDEREALEAYRTWFGITLDRLPVAPPAPAAPAG</sequence>
<dbReference type="Gene3D" id="3.30.2140.10">
    <property type="entry name" value="Arylamine N-acetyltransferase"/>
    <property type="match status" value="1"/>
</dbReference>
<comment type="similarity">
    <text evidence="1 2">Belongs to the arylamine N-acetyltransferase family.</text>
</comment>
<dbReference type="PANTHER" id="PTHR11786">
    <property type="entry name" value="N-HYDROXYARYLAMINE O-ACETYLTRANSFERASE"/>
    <property type="match status" value="1"/>
</dbReference>
<evidence type="ECO:0000313" key="3">
    <source>
        <dbReference type="EMBL" id="WUS59584.1"/>
    </source>
</evidence>
<evidence type="ECO:0000256" key="2">
    <source>
        <dbReference type="RuleBase" id="RU003452"/>
    </source>
</evidence>
<gene>
    <name evidence="3" type="ORF">OG469_31230</name>
</gene>
<dbReference type="SUPFAM" id="SSF54001">
    <property type="entry name" value="Cysteine proteinases"/>
    <property type="match status" value="1"/>
</dbReference>
<dbReference type="InterPro" id="IPR038765">
    <property type="entry name" value="Papain-like_cys_pep_sf"/>
</dbReference>
<evidence type="ECO:0000256" key="1">
    <source>
        <dbReference type="ARBA" id="ARBA00006547"/>
    </source>
</evidence>
<dbReference type="PANTHER" id="PTHR11786:SF0">
    <property type="entry name" value="ARYLAMINE N-ACETYLTRANSFERASE 4-RELATED"/>
    <property type="match status" value="1"/>
</dbReference>
<dbReference type="PRINTS" id="PR01543">
    <property type="entry name" value="ANATRNSFRASE"/>
</dbReference>
<dbReference type="Proteomes" id="UP001432014">
    <property type="component" value="Chromosome"/>
</dbReference>
<dbReference type="InterPro" id="IPR001447">
    <property type="entry name" value="Arylamine_N-AcTrfase"/>
</dbReference>
<reference evidence="3 4" key="1">
    <citation type="submission" date="2022-10" db="EMBL/GenBank/DDBJ databases">
        <title>The complete genomes of actinobacterial strains from the NBC collection.</title>
        <authorList>
            <person name="Joergensen T.S."/>
            <person name="Alvarez Arevalo M."/>
            <person name="Sterndorff E.B."/>
            <person name="Faurdal D."/>
            <person name="Vuksanovic O."/>
            <person name="Mourched A.-S."/>
            <person name="Charusanti P."/>
            <person name="Shaw S."/>
            <person name="Blin K."/>
            <person name="Weber T."/>
        </authorList>
    </citation>
    <scope>NUCLEOTIDE SEQUENCE [LARGE SCALE GENOMIC DNA]</scope>
    <source>
        <strain evidence="3 4">NBC_01247</strain>
    </source>
</reference>
<proteinExistence type="inferred from homology"/>
<dbReference type="RefSeq" id="WP_329494314.1">
    <property type="nucleotide sequence ID" value="NZ_CP108460.1"/>
</dbReference>
<organism evidence="3 4">
    <name type="scientific">Kitasatospora herbaricolor</name>
    <dbReference type="NCBI Taxonomy" id="68217"/>
    <lineage>
        <taxon>Bacteria</taxon>
        <taxon>Bacillati</taxon>
        <taxon>Actinomycetota</taxon>
        <taxon>Actinomycetes</taxon>
        <taxon>Kitasatosporales</taxon>
        <taxon>Streptomycetaceae</taxon>
        <taxon>Kitasatospora</taxon>
    </lineage>
</organism>
<keyword evidence="4" id="KW-1185">Reference proteome</keyword>
<dbReference type="EMBL" id="CP108482">
    <property type="protein sequence ID" value="WUS59584.1"/>
    <property type="molecule type" value="Genomic_DNA"/>
</dbReference>